<keyword evidence="1" id="KW-0862">Zinc</keyword>
<gene>
    <name evidence="3" type="ORF">SAMN02745218_00485</name>
</gene>
<dbReference type="EMBL" id="FQUW01000006">
    <property type="protein sequence ID" value="SHE54865.1"/>
    <property type="molecule type" value="Genomic_DNA"/>
</dbReference>
<dbReference type="Pfam" id="PF04434">
    <property type="entry name" value="SWIM"/>
    <property type="match status" value="1"/>
</dbReference>
<feature type="domain" description="SWIM-type" evidence="2">
    <location>
        <begin position="47"/>
        <end position="81"/>
    </location>
</feature>
<dbReference type="AlphaFoldDB" id="A0A1M4UDP9"/>
<reference evidence="4" key="1">
    <citation type="submission" date="2016-11" db="EMBL/GenBank/DDBJ databases">
        <authorList>
            <person name="Varghese N."/>
            <person name="Submissions S."/>
        </authorList>
    </citation>
    <scope>NUCLEOTIDE SEQUENCE [LARGE SCALE GENOMIC DNA]</scope>
    <source>
        <strain evidence="4">DSM 11792</strain>
    </source>
</reference>
<keyword evidence="4" id="KW-1185">Reference proteome</keyword>
<evidence type="ECO:0000313" key="4">
    <source>
        <dbReference type="Proteomes" id="UP000184196"/>
    </source>
</evidence>
<protein>
    <submittedName>
        <fullName evidence="3">SWIM zinc finger</fullName>
    </submittedName>
</protein>
<dbReference type="InterPro" id="IPR007527">
    <property type="entry name" value="Znf_SWIM"/>
</dbReference>
<dbReference type="RefSeq" id="WP_073162931.1">
    <property type="nucleotide sequence ID" value="NZ_FQUW01000006.1"/>
</dbReference>
<proteinExistence type="predicted"/>
<keyword evidence="1" id="KW-0479">Metal-binding</keyword>
<accession>A0A1M4UDP9</accession>
<dbReference type="Proteomes" id="UP000184196">
    <property type="component" value="Unassembled WGS sequence"/>
</dbReference>
<sequence>MRKLLAKVEDGRFGRALAGFVAGWQWECKVRREGEVHGLIRYSGKEYRVVIAGRRARCSCADFAARGLFCKHIGVCGCGGAGRCRPEVPRRQPPPRPGGKFG</sequence>
<dbReference type="PROSITE" id="PS50966">
    <property type="entry name" value="ZF_SWIM"/>
    <property type="match status" value="1"/>
</dbReference>
<evidence type="ECO:0000259" key="2">
    <source>
        <dbReference type="PROSITE" id="PS50966"/>
    </source>
</evidence>
<dbReference type="GO" id="GO:0008270">
    <property type="term" value="F:zinc ion binding"/>
    <property type="evidence" value="ECO:0007669"/>
    <property type="project" value="UniProtKB-KW"/>
</dbReference>
<evidence type="ECO:0000313" key="3">
    <source>
        <dbReference type="EMBL" id="SHE54865.1"/>
    </source>
</evidence>
<keyword evidence="1" id="KW-0863">Zinc-finger</keyword>
<name>A0A1M4UDP9_9FIRM</name>
<organism evidence="3 4">
    <name type="scientific">Desulfofundulus australicus DSM 11792</name>
    <dbReference type="NCBI Taxonomy" id="1121425"/>
    <lineage>
        <taxon>Bacteria</taxon>
        <taxon>Bacillati</taxon>
        <taxon>Bacillota</taxon>
        <taxon>Clostridia</taxon>
        <taxon>Eubacteriales</taxon>
        <taxon>Peptococcaceae</taxon>
        <taxon>Desulfofundulus</taxon>
    </lineage>
</organism>
<evidence type="ECO:0000256" key="1">
    <source>
        <dbReference type="PROSITE-ProRule" id="PRU00325"/>
    </source>
</evidence>